<dbReference type="GO" id="GO:0008199">
    <property type="term" value="F:ferric iron binding"/>
    <property type="evidence" value="ECO:0007669"/>
    <property type="project" value="InterPro"/>
</dbReference>
<dbReference type="Pfam" id="PF01491">
    <property type="entry name" value="Frataxin_Cyay"/>
    <property type="match status" value="1"/>
</dbReference>
<dbReference type="PANTHER" id="PTHR16821">
    <property type="entry name" value="FRATAXIN"/>
    <property type="match status" value="1"/>
</dbReference>
<dbReference type="InterPro" id="IPR036524">
    <property type="entry name" value="Frataxin/CyaY_sf"/>
</dbReference>
<dbReference type="EC" id="1.16.3.1" evidence="3"/>
<dbReference type="AlphaFoldDB" id="A0A5N5SWA9"/>
<keyword evidence="14" id="KW-1185">Reference proteome</keyword>
<organism evidence="13 14">
    <name type="scientific">Armadillidium nasatum</name>
    <dbReference type="NCBI Taxonomy" id="96803"/>
    <lineage>
        <taxon>Eukaryota</taxon>
        <taxon>Metazoa</taxon>
        <taxon>Ecdysozoa</taxon>
        <taxon>Arthropoda</taxon>
        <taxon>Crustacea</taxon>
        <taxon>Multicrustacea</taxon>
        <taxon>Malacostraca</taxon>
        <taxon>Eumalacostraca</taxon>
        <taxon>Peracarida</taxon>
        <taxon>Isopoda</taxon>
        <taxon>Oniscidea</taxon>
        <taxon>Crinocheta</taxon>
        <taxon>Armadillidiidae</taxon>
        <taxon>Armadillidium</taxon>
    </lineage>
</organism>
<dbReference type="GO" id="GO:0008198">
    <property type="term" value="F:ferrous iron binding"/>
    <property type="evidence" value="ECO:0007669"/>
    <property type="project" value="TreeGrafter"/>
</dbReference>
<keyword evidence="10" id="KW-0406">Ion transport</keyword>
<comment type="catalytic activity">
    <reaction evidence="12">
        <text>4 Fe(2+) + O2 + 4 H(+) = 4 Fe(3+) + 2 H2O</text>
        <dbReference type="Rhea" id="RHEA:11148"/>
        <dbReference type="ChEBI" id="CHEBI:15377"/>
        <dbReference type="ChEBI" id="CHEBI:15378"/>
        <dbReference type="ChEBI" id="CHEBI:15379"/>
        <dbReference type="ChEBI" id="CHEBI:29033"/>
        <dbReference type="ChEBI" id="CHEBI:29034"/>
        <dbReference type="EC" id="1.16.3.1"/>
    </reaction>
</comment>
<evidence type="ECO:0000256" key="3">
    <source>
        <dbReference type="ARBA" id="ARBA00013107"/>
    </source>
</evidence>
<dbReference type="PROSITE" id="PS01344">
    <property type="entry name" value="FRATAXIN_1"/>
    <property type="match status" value="1"/>
</dbReference>
<comment type="caution">
    <text evidence="13">The sequence shown here is derived from an EMBL/GenBank/DDBJ whole genome shotgun (WGS) entry which is preliminary data.</text>
</comment>
<keyword evidence="9" id="KW-0408">Iron</keyword>
<evidence type="ECO:0000256" key="2">
    <source>
        <dbReference type="ARBA" id="ARBA00008183"/>
    </source>
</evidence>
<evidence type="ECO:0000256" key="1">
    <source>
        <dbReference type="ARBA" id="ARBA00004173"/>
    </source>
</evidence>
<sequence>MPGGGNSLFQSFSMWLEGTPDNHMDIRETIAEELIKHPAKYQLKGRNITKKLKLLKLPGQLPIPEAILAFANISNCLRLDFHHSAILCAYSVNITFQSGVLTLKLGKHGTYVINKQSPNKQIWLSSPLSGPKRYDFIENDWIYKHDKSFLLDLLSQELSTIFNKNINLRDDITYSDLKL</sequence>
<dbReference type="GO" id="GO:0006826">
    <property type="term" value="P:iron ion transport"/>
    <property type="evidence" value="ECO:0007669"/>
    <property type="project" value="UniProtKB-KW"/>
</dbReference>
<dbReference type="Gene3D" id="3.30.920.10">
    <property type="entry name" value="Frataxin/CyaY"/>
    <property type="match status" value="1"/>
</dbReference>
<keyword evidence="11" id="KW-0496">Mitochondrion</keyword>
<evidence type="ECO:0000256" key="9">
    <source>
        <dbReference type="ARBA" id="ARBA00023004"/>
    </source>
</evidence>
<keyword evidence="5" id="KW-0813">Transport</keyword>
<evidence type="ECO:0000313" key="13">
    <source>
        <dbReference type="EMBL" id="KAB7498198.1"/>
    </source>
</evidence>
<evidence type="ECO:0000256" key="4">
    <source>
        <dbReference type="ARBA" id="ARBA00022434"/>
    </source>
</evidence>
<dbReference type="InterPro" id="IPR020895">
    <property type="entry name" value="Frataxin_CS"/>
</dbReference>
<dbReference type="GO" id="GO:0005739">
    <property type="term" value="C:mitochondrion"/>
    <property type="evidence" value="ECO:0007669"/>
    <property type="project" value="UniProtKB-SubCell"/>
</dbReference>
<dbReference type="NCBIfam" id="TIGR03421">
    <property type="entry name" value="FeS_CyaY"/>
    <property type="match status" value="1"/>
</dbReference>
<evidence type="ECO:0000256" key="8">
    <source>
        <dbReference type="ARBA" id="ARBA00023002"/>
    </source>
</evidence>
<dbReference type="CDD" id="cd22744">
    <property type="entry name" value="OTU"/>
    <property type="match status" value="1"/>
</dbReference>
<dbReference type="EMBL" id="SEYY01019493">
    <property type="protein sequence ID" value="KAB7498198.1"/>
    <property type="molecule type" value="Genomic_DNA"/>
</dbReference>
<dbReference type="SUPFAM" id="SSF55387">
    <property type="entry name" value="Frataxin/Nqo15-like"/>
    <property type="match status" value="1"/>
</dbReference>
<dbReference type="GO" id="GO:0004322">
    <property type="term" value="F:ferroxidase activity"/>
    <property type="evidence" value="ECO:0007669"/>
    <property type="project" value="UniProtKB-EC"/>
</dbReference>
<protein>
    <recommendedName>
        <fullName evidence="3">ferroxidase</fullName>
        <ecNumber evidence="3">1.16.3.1</ecNumber>
    </recommendedName>
</protein>
<dbReference type="GO" id="GO:0006879">
    <property type="term" value="P:intracellular iron ion homeostasis"/>
    <property type="evidence" value="ECO:0007669"/>
    <property type="project" value="UniProtKB-KW"/>
</dbReference>
<comment type="similarity">
    <text evidence="2">Belongs to the frataxin family.</text>
</comment>
<evidence type="ECO:0000256" key="10">
    <source>
        <dbReference type="ARBA" id="ARBA00023065"/>
    </source>
</evidence>
<dbReference type="GO" id="GO:0016226">
    <property type="term" value="P:iron-sulfur cluster assembly"/>
    <property type="evidence" value="ECO:0007669"/>
    <property type="project" value="InterPro"/>
</dbReference>
<accession>A0A5N5SWA9</accession>
<comment type="subcellular location">
    <subcellularLocation>
        <location evidence="1">Mitochondrion</location>
    </subcellularLocation>
</comment>
<dbReference type="SMART" id="SM01219">
    <property type="entry name" value="Frataxin_Cyay"/>
    <property type="match status" value="1"/>
</dbReference>
<dbReference type="Proteomes" id="UP000326759">
    <property type="component" value="Unassembled WGS sequence"/>
</dbReference>
<dbReference type="InterPro" id="IPR017789">
    <property type="entry name" value="Frataxin"/>
</dbReference>
<evidence type="ECO:0000256" key="12">
    <source>
        <dbReference type="ARBA" id="ARBA00047990"/>
    </source>
</evidence>
<reference evidence="13 14" key="1">
    <citation type="journal article" date="2019" name="PLoS Biol.">
        <title>Sex chromosomes control vertical transmission of feminizing Wolbachia symbionts in an isopod.</title>
        <authorList>
            <person name="Becking T."/>
            <person name="Chebbi M.A."/>
            <person name="Giraud I."/>
            <person name="Moumen B."/>
            <person name="Laverre T."/>
            <person name="Caubet Y."/>
            <person name="Peccoud J."/>
            <person name="Gilbert C."/>
            <person name="Cordaux R."/>
        </authorList>
    </citation>
    <scope>NUCLEOTIDE SEQUENCE [LARGE SCALE GENOMIC DNA]</scope>
    <source>
        <strain evidence="13">ANa2</strain>
        <tissue evidence="13">Whole body excluding digestive tract and cuticle</tissue>
    </source>
</reference>
<gene>
    <name evidence="13" type="primary">Fxn</name>
    <name evidence="13" type="ORF">Anas_11169</name>
</gene>
<evidence type="ECO:0000256" key="11">
    <source>
        <dbReference type="ARBA" id="ARBA00023128"/>
    </source>
</evidence>
<keyword evidence="6" id="KW-0410">Iron transport</keyword>
<evidence type="ECO:0000313" key="14">
    <source>
        <dbReference type="Proteomes" id="UP000326759"/>
    </source>
</evidence>
<keyword evidence="4" id="KW-0409">Iron storage</keyword>
<name>A0A5N5SWA9_9CRUS</name>
<dbReference type="PROSITE" id="PS50810">
    <property type="entry name" value="FRATAXIN_2"/>
    <property type="match status" value="1"/>
</dbReference>
<proteinExistence type="inferred from homology"/>
<evidence type="ECO:0000256" key="5">
    <source>
        <dbReference type="ARBA" id="ARBA00022448"/>
    </source>
</evidence>
<dbReference type="GO" id="GO:0034986">
    <property type="term" value="F:iron chaperone activity"/>
    <property type="evidence" value="ECO:0007669"/>
    <property type="project" value="TreeGrafter"/>
</dbReference>
<dbReference type="InterPro" id="IPR002908">
    <property type="entry name" value="Frataxin/CyaY"/>
</dbReference>
<dbReference type="GO" id="GO:0051537">
    <property type="term" value="F:2 iron, 2 sulfur cluster binding"/>
    <property type="evidence" value="ECO:0007669"/>
    <property type="project" value="TreeGrafter"/>
</dbReference>
<evidence type="ECO:0000256" key="6">
    <source>
        <dbReference type="ARBA" id="ARBA00022496"/>
    </source>
</evidence>
<dbReference type="OrthoDB" id="1897642at2759"/>
<keyword evidence="7" id="KW-0809">Transit peptide</keyword>
<evidence type="ECO:0000256" key="7">
    <source>
        <dbReference type="ARBA" id="ARBA00022946"/>
    </source>
</evidence>
<dbReference type="NCBIfam" id="TIGR03422">
    <property type="entry name" value="mito_frataxin"/>
    <property type="match status" value="1"/>
</dbReference>
<dbReference type="PANTHER" id="PTHR16821:SF2">
    <property type="entry name" value="FRATAXIN, MITOCHONDRIAL"/>
    <property type="match status" value="1"/>
</dbReference>
<keyword evidence="8" id="KW-0560">Oxidoreductase</keyword>